<feature type="region of interest" description="Disordered" evidence="1">
    <location>
        <begin position="204"/>
        <end position="296"/>
    </location>
</feature>
<feature type="compositionally biased region" description="Low complexity" evidence="1">
    <location>
        <begin position="321"/>
        <end position="335"/>
    </location>
</feature>
<feature type="compositionally biased region" description="Low complexity" evidence="1">
    <location>
        <begin position="358"/>
        <end position="382"/>
    </location>
</feature>
<sequence length="965" mass="108740">MPRNTQETRIKAYGEAALYLLGDRDAVLRQLNVLIAEALLGLGCEIPRSQFVPHNQRVLINTNPDSGFGCWYQEERLYDRNVERPYTALNWLNNPGEWQERAFRDPRVQTLIFLKSRAEWNPKQPCGEEPVGLPNTIVRLFRDRRHLMQGDVVAHGWSYLESPCLHFIKGRKTYAEREQNNVETPVIHPWRCTELLSLYRSYPDDRGRSSSPGIRADYSPPDRRSSFADSISHVPRHSSRCSYSPDDDERRSYSLDGDGDSLAPSSSPSPQKSISISRSGSYHRTQSRSAFFKKNKSRSRGLVNPFGESAASARRKGSASISSSSLSFSSHRSNSGKLKYKGSTRPMYPTLFGASTLSPRGKSSASIASSSSSFSSHQSSDSGKYKGSPLRTSPTFSTSLDSDSDLPSMEDLLQEFPRKWVVIGIIWFTAGQHGEPFLITVTNGKVCLEDQQSQLRKLGVGPDSELERLDCSWKRLFWWEMFSVKEEEKVYLRVAGVGYGMGMPNPDVIEFQDTGVGYGMGIPNPDVIEIQDIVAYKGLARPRKLLIMDTLIGVPAELIIAIASLCHRKTRRALAETNRRHCQLVQPLVFQALRISSITQLRHLVQFLMTREDIRRRLTFISIKARSLSQQEYDVDDQGDIIIYLKQLLNSSRVQSLCFEGLGGNMHGLSSDQCYLVKPLVEIVNIAVERGLKVLKIIDSMMSVWSMVDLLLVLGDHHMDALELVCCAPTLTSRDVMDVNSFDADKVVSQVSDYLDRQVMTRSTKKLCINAVRLFGCDFFCAIIAAYVKAVGCGCVVSIMFWCQKNAILSWWLEVMAKREGLIEGLETIWMLHPGVGYAMSFISESLANISRLNYGLRCIAFTVVDRSAIPICLRTVSLKNDYLKIMWTDYIDWIGIGAEIGRSAFWNAIPMLHSGHLDDPSLLKELFLQDQSRLDGWSSQFPVQYLRTLVALVERSFNDGLDTF</sequence>
<name>A0A4S8LV95_DENBC</name>
<keyword evidence="3" id="KW-1185">Reference proteome</keyword>
<feature type="compositionally biased region" description="Low complexity" evidence="1">
    <location>
        <begin position="254"/>
        <end position="280"/>
    </location>
</feature>
<proteinExistence type="predicted"/>
<gene>
    <name evidence="2" type="ORF">K435DRAFT_861456</name>
</gene>
<dbReference type="EMBL" id="ML179247">
    <property type="protein sequence ID" value="THU93539.1"/>
    <property type="molecule type" value="Genomic_DNA"/>
</dbReference>
<dbReference type="AlphaFoldDB" id="A0A4S8LV95"/>
<evidence type="ECO:0000256" key="1">
    <source>
        <dbReference type="SAM" id="MobiDB-lite"/>
    </source>
</evidence>
<accession>A0A4S8LV95</accession>
<protein>
    <submittedName>
        <fullName evidence="2">Uncharacterized protein</fullName>
    </submittedName>
</protein>
<reference evidence="2 3" key="1">
    <citation type="journal article" date="2019" name="Nat. Ecol. Evol.">
        <title>Megaphylogeny resolves global patterns of mushroom evolution.</title>
        <authorList>
            <person name="Varga T."/>
            <person name="Krizsan K."/>
            <person name="Foldi C."/>
            <person name="Dima B."/>
            <person name="Sanchez-Garcia M."/>
            <person name="Sanchez-Ramirez S."/>
            <person name="Szollosi G.J."/>
            <person name="Szarkandi J.G."/>
            <person name="Papp V."/>
            <person name="Albert L."/>
            <person name="Andreopoulos W."/>
            <person name="Angelini C."/>
            <person name="Antonin V."/>
            <person name="Barry K.W."/>
            <person name="Bougher N.L."/>
            <person name="Buchanan P."/>
            <person name="Buyck B."/>
            <person name="Bense V."/>
            <person name="Catcheside P."/>
            <person name="Chovatia M."/>
            <person name="Cooper J."/>
            <person name="Damon W."/>
            <person name="Desjardin D."/>
            <person name="Finy P."/>
            <person name="Geml J."/>
            <person name="Haridas S."/>
            <person name="Hughes K."/>
            <person name="Justo A."/>
            <person name="Karasinski D."/>
            <person name="Kautmanova I."/>
            <person name="Kiss B."/>
            <person name="Kocsube S."/>
            <person name="Kotiranta H."/>
            <person name="LaButti K.M."/>
            <person name="Lechner B.E."/>
            <person name="Liimatainen K."/>
            <person name="Lipzen A."/>
            <person name="Lukacs Z."/>
            <person name="Mihaltcheva S."/>
            <person name="Morgado L.N."/>
            <person name="Niskanen T."/>
            <person name="Noordeloos M.E."/>
            <person name="Ohm R.A."/>
            <person name="Ortiz-Santana B."/>
            <person name="Ovrebo C."/>
            <person name="Racz N."/>
            <person name="Riley R."/>
            <person name="Savchenko A."/>
            <person name="Shiryaev A."/>
            <person name="Soop K."/>
            <person name="Spirin V."/>
            <person name="Szebenyi C."/>
            <person name="Tomsovsky M."/>
            <person name="Tulloss R.E."/>
            <person name="Uehling J."/>
            <person name="Grigoriev I.V."/>
            <person name="Vagvolgyi C."/>
            <person name="Papp T."/>
            <person name="Martin F.M."/>
            <person name="Miettinen O."/>
            <person name="Hibbett D.S."/>
            <person name="Nagy L.G."/>
        </authorList>
    </citation>
    <scope>NUCLEOTIDE SEQUENCE [LARGE SCALE GENOMIC DNA]</scope>
    <source>
        <strain evidence="2 3">CBS 962.96</strain>
    </source>
</reference>
<organism evidence="2 3">
    <name type="scientific">Dendrothele bispora (strain CBS 962.96)</name>
    <dbReference type="NCBI Taxonomy" id="1314807"/>
    <lineage>
        <taxon>Eukaryota</taxon>
        <taxon>Fungi</taxon>
        <taxon>Dikarya</taxon>
        <taxon>Basidiomycota</taxon>
        <taxon>Agaricomycotina</taxon>
        <taxon>Agaricomycetes</taxon>
        <taxon>Agaricomycetidae</taxon>
        <taxon>Agaricales</taxon>
        <taxon>Agaricales incertae sedis</taxon>
        <taxon>Dendrothele</taxon>
    </lineage>
</organism>
<feature type="region of interest" description="Disordered" evidence="1">
    <location>
        <begin position="321"/>
        <end position="405"/>
    </location>
</feature>
<feature type="compositionally biased region" description="Low complexity" evidence="1">
    <location>
        <begin position="392"/>
        <end position="405"/>
    </location>
</feature>
<evidence type="ECO:0000313" key="3">
    <source>
        <dbReference type="Proteomes" id="UP000297245"/>
    </source>
</evidence>
<dbReference type="Proteomes" id="UP000297245">
    <property type="component" value="Unassembled WGS sequence"/>
</dbReference>
<evidence type="ECO:0000313" key="2">
    <source>
        <dbReference type="EMBL" id="THU93539.1"/>
    </source>
</evidence>